<evidence type="ECO:0000259" key="2">
    <source>
        <dbReference type="Pfam" id="PF13751"/>
    </source>
</evidence>
<evidence type="ECO:0000313" key="4">
    <source>
        <dbReference type="Proteomes" id="UP000008207"/>
    </source>
</evidence>
<keyword evidence="4" id="KW-1185">Reference proteome</keyword>
<gene>
    <name evidence="3" type="ordered locus">Mnod_7033</name>
</gene>
<dbReference type="NCBIfam" id="NF033551">
    <property type="entry name" value="transpos_IS1182"/>
    <property type="match status" value="1"/>
</dbReference>
<dbReference type="HOGENOM" id="CLU_028885_2_0_5"/>
<dbReference type="PANTHER" id="PTHR35604:SF2">
    <property type="entry name" value="TRANSPOSASE INSH FOR INSERTION SEQUENCE ELEMENT IS5A-RELATED"/>
    <property type="match status" value="1"/>
</dbReference>
<dbReference type="Proteomes" id="UP000008207">
    <property type="component" value="Chromosome"/>
</dbReference>
<accession>B8IIX9</accession>
<feature type="domain" description="Transposase DDE" evidence="2">
    <location>
        <begin position="410"/>
        <end position="536"/>
    </location>
</feature>
<dbReference type="EMBL" id="CP001349">
    <property type="protein sequence ID" value="ACL61774.1"/>
    <property type="molecule type" value="Genomic_DNA"/>
</dbReference>
<evidence type="ECO:0000259" key="1">
    <source>
        <dbReference type="Pfam" id="PF05598"/>
    </source>
</evidence>
<dbReference type="AlphaFoldDB" id="B8IIX9"/>
<evidence type="ECO:0000313" key="3">
    <source>
        <dbReference type="EMBL" id="ACL61774.1"/>
    </source>
</evidence>
<dbReference type="Pfam" id="PF05598">
    <property type="entry name" value="DUF772"/>
    <property type="match status" value="1"/>
</dbReference>
<dbReference type="InterPro" id="IPR025668">
    <property type="entry name" value="Tnp_DDE_dom"/>
</dbReference>
<dbReference type="OrthoDB" id="3313640at2"/>
<reference evidence="3 4" key="1">
    <citation type="submission" date="2009-01" db="EMBL/GenBank/DDBJ databases">
        <title>Complete sequence of chromosome of Methylobacterium nodulans ORS 2060.</title>
        <authorList>
            <consortium name="US DOE Joint Genome Institute"/>
            <person name="Lucas S."/>
            <person name="Copeland A."/>
            <person name="Lapidus A."/>
            <person name="Glavina del Rio T."/>
            <person name="Dalin E."/>
            <person name="Tice H."/>
            <person name="Bruce D."/>
            <person name="Goodwin L."/>
            <person name="Pitluck S."/>
            <person name="Sims D."/>
            <person name="Brettin T."/>
            <person name="Detter J.C."/>
            <person name="Han C."/>
            <person name="Larimer F."/>
            <person name="Land M."/>
            <person name="Hauser L."/>
            <person name="Kyrpides N."/>
            <person name="Ivanova N."/>
            <person name="Marx C.J."/>
            <person name="Richardson P."/>
        </authorList>
    </citation>
    <scope>NUCLEOTIDE SEQUENCE [LARGE SCALE GENOMIC DNA]</scope>
    <source>
        <strain evidence="4">LMG 21967 / CNCM I-2342 / ORS 2060</strain>
    </source>
</reference>
<dbReference type="eggNOG" id="COG3039">
    <property type="taxonomic scope" value="Bacteria"/>
</dbReference>
<organism evidence="3 4">
    <name type="scientific">Methylobacterium nodulans (strain LMG 21967 / CNCM I-2342 / ORS 2060)</name>
    <dbReference type="NCBI Taxonomy" id="460265"/>
    <lineage>
        <taxon>Bacteria</taxon>
        <taxon>Pseudomonadati</taxon>
        <taxon>Pseudomonadota</taxon>
        <taxon>Alphaproteobacteria</taxon>
        <taxon>Hyphomicrobiales</taxon>
        <taxon>Methylobacteriaceae</taxon>
        <taxon>Methylobacterium</taxon>
    </lineage>
</organism>
<dbReference type="InterPro" id="IPR008490">
    <property type="entry name" value="Transposase_InsH_N"/>
</dbReference>
<sequence>MSLPSQPLPPVPEDTARVAQAAFRRGNPYMLLRDRLGALFADADFADLYPRLGQPAYAPWRLALVTLMQFREGLSDRRAAEAVRGRIDWKYLLALDLTDAGFDFSVLCEFRARLLRHGASERLLDSLLEVARAGGLVKARGRQRTDSTHVLAAIRLMNRLELVAETLRAALNAVAIAAPAWLRTLAPADWHERYDRRVEDADLPGPGPKRDAYVVRVGADGFHLLDALDTPEAPPQARNLPEVAVLRRVWERHFARGGAGTQGDPTSGVRVCALQSRGPGDRVQSPYDTEARFRTKRMTGWTGYMVHLTETCDAGAPHLIVHTDATVANVHEVMRLAAIHDALAAKGLIPSEHLADAAYVSAEQLAAAHERHQVDLIGPPRPQSTWQNRSPDGFGVADFAVDWDGRVVRCPEGRSNASWREFTRRSYDEARGRRIRICFAAADCAPCPSRARCTSGRRQGRQLTLHLRAEHEALAAARARQAGEVGRLYAQRRGIEGTIAQGVRAFGLRRARYRGLAKTGLQSIAIAAALNLDRLAAWFAQRPLAPTRTSRFAALAAER</sequence>
<dbReference type="RefSeq" id="WP_015933337.1">
    <property type="nucleotide sequence ID" value="NC_011894.1"/>
</dbReference>
<dbReference type="KEGG" id="mno:Mnod_7033"/>
<dbReference type="STRING" id="460265.Mnod_7033"/>
<dbReference type="PANTHER" id="PTHR35604">
    <property type="entry name" value="TRANSPOSASE INSH FOR INSERTION SEQUENCE ELEMENT IS5A-RELATED"/>
    <property type="match status" value="1"/>
</dbReference>
<dbReference type="Pfam" id="PF13751">
    <property type="entry name" value="DDE_Tnp_1_6"/>
    <property type="match status" value="1"/>
</dbReference>
<name>B8IIX9_METNO</name>
<protein>
    <submittedName>
        <fullName evidence="3">Transposase IS4 family protein</fullName>
    </submittedName>
</protein>
<proteinExistence type="predicted"/>
<dbReference type="InterPro" id="IPR047629">
    <property type="entry name" value="IS1182_transpos"/>
</dbReference>
<feature type="domain" description="Transposase InsH N-terminal" evidence="1">
    <location>
        <begin position="23"/>
        <end position="113"/>
    </location>
</feature>